<evidence type="ECO:0000313" key="5">
    <source>
        <dbReference type="EMBL" id="MFC0518295.1"/>
    </source>
</evidence>
<dbReference type="InterPro" id="IPR008278">
    <property type="entry name" value="4-PPantetheinyl_Trfase_dom"/>
</dbReference>
<keyword evidence="2 5" id="KW-0808">Transferase</keyword>
<evidence type="ECO:0000313" key="6">
    <source>
        <dbReference type="Proteomes" id="UP001589828"/>
    </source>
</evidence>
<dbReference type="PANTHER" id="PTHR12215">
    <property type="entry name" value="PHOSPHOPANTETHEINE TRANSFERASE"/>
    <property type="match status" value="1"/>
</dbReference>
<dbReference type="InterPro" id="IPR037143">
    <property type="entry name" value="4-PPantetheinyl_Trfase_dom_sf"/>
</dbReference>
<dbReference type="Pfam" id="PF01648">
    <property type="entry name" value="ACPS"/>
    <property type="match status" value="1"/>
</dbReference>
<keyword evidence="6" id="KW-1185">Reference proteome</keyword>
<dbReference type="InterPro" id="IPR055066">
    <property type="entry name" value="AASDHPPT_N"/>
</dbReference>
<organism evidence="5 6">
    <name type="scientific">Mucilaginibacter angelicae</name>
    <dbReference type="NCBI Taxonomy" id="869718"/>
    <lineage>
        <taxon>Bacteria</taxon>
        <taxon>Pseudomonadati</taxon>
        <taxon>Bacteroidota</taxon>
        <taxon>Sphingobacteriia</taxon>
        <taxon>Sphingobacteriales</taxon>
        <taxon>Sphingobacteriaceae</taxon>
        <taxon>Mucilaginibacter</taxon>
    </lineage>
</organism>
<dbReference type="Pfam" id="PF22624">
    <property type="entry name" value="AASDHPPT_N"/>
    <property type="match status" value="1"/>
</dbReference>
<dbReference type="EMBL" id="JBHLTS010000078">
    <property type="protein sequence ID" value="MFC0518295.1"/>
    <property type="molecule type" value="Genomic_DNA"/>
</dbReference>
<feature type="domain" description="4'-phosphopantetheinyl transferase N-terminal" evidence="4">
    <location>
        <begin position="45"/>
        <end position="128"/>
    </location>
</feature>
<accession>A0ABV6LFY5</accession>
<dbReference type="SUPFAM" id="SSF56214">
    <property type="entry name" value="4'-phosphopantetheinyl transferase"/>
    <property type="match status" value="2"/>
</dbReference>
<evidence type="ECO:0000256" key="2">
    <source>
        <dbReference type="ARBA" id="ARBA00022679"/>
    </source>
</evidence>
<evidence type="ECO:0000259" key="4">
    <source>
        <dbReference type="Pfam" id="PF22624"/>
    </source>
</evidence>
<sequence length="250" mass="28662">MEAVKVEIRYLDTVEWQQDTAHNFTIGDEIDVWRIKTADHLSLIAQLIKLLMPDEIKRAERYYQEKDRQRFIVSRAALRTILGRYLGQQPEDLRFEIGPNKKPFVKTTGAAINYNVSHSDEWVTIAVSKTGVGIDTEKIDRSFAYKEILADNFSGDEIRFINQSNPEEKFILLWTRKEAITKLTSQGLDERIKNIPCLDGNHLTNSNIINSPKAIKLVSFRLDSSNLATLAYESKDAIAIQFRDIDLTSI</sequence>
<proteinExistence type="inferred from homology"/>
<dbReference type="InterPro" id="IPR050559">
    <property type="entry name" value="P-Pant_transferase_sf"/>
</dbReference>
<dbReference type="PANTHER" id="PTHR12215:SF10">
    <property type="entry name" value="L-AMINOADIPATE-SEMIALDEHYDE DEHYDROGENASE-PHOSPHOPANTETHEINYL TRANSFERASE"/>
    <property type="match status" value="1"/>
</dbReference>
<evidence type="ECO:0000259" key="3">
    <source>
        <dbReference type="Pfam" id="PF01648"/>
    </source>
</evidence>
<name>A0ABV6LFY5_9SPHI</name>
<dbReference type="Gene3D" id="3.90.470.20">
    <property type="entry name" value="4'-phosphopantetheinyl transferase domain"/>
    <property type="match status" value="2"/>
</dbReference>
<protein>
    <submittedName>
        <fullName evidence="5">4'-phosphopantetheinyl transferase family protein</fullName>
    </submittedName>
</protein>
<dbReference type="GO" id="GO:0016740">
    <property type="term" value="F:transferase activity"/>
    <property type="evidence" value="ECO:0007669"/>
    <property type="project" value="UniProtKB-KW"/>
</dbReference>
<comment type="similarity">
    <text evidence="1">Belongs to the P-Pant transferase superfamily. Gsp/Sfp/HetI/AcpT family.</text>
</comment>
<feature type="domain" description="4'-phosphopantetheinyl transferase" evidence="3">
    <location>
        <begin position="131"/>
        <end position="206"/>
    </location>
</feature>
<gene>
    <name evidence="5" type="ORF">ACFFGT_29040</name>
</gene>
<comment type="caution">
    <text evidence="5">The sequence shown here is derived from an EMBL/GenBank/DDBJ whole genome shotgun (WGS) entry which is preliminary data.</text>
</comment>
<evidence type="ECO:0000256" key="1">
    <source>
        <dbReference type="ARBA" id="ARBA00010990"/>
    </source>
</evidence>
<dbReference type="Proteomes" id="UP001589828">
    <property type="component" value="Unassembled WGS sequence"/>
</dbReference>
<dbReference type="RefSeq" id="WP_377026020.1">
    <property type="nucleotide sequence ID" value="NZ_JBHLTS010000078.1"/>
</dbReference>
<reference evidence="5 6" key="1">
    <citation type="submission" date="2024-09" db="EMBL/GenBank/DDBJ databases">
        <authorList>
            <person name="Sun Q."/>
            <person name="Mori K."/>
        </authorList>
    </citation>
    <scope>NUCLEOTIDE SEQUENCE [LARGE SCALE GENOMIC DNA]</scope>
    <source>
        <strain evidence="5 6">NCAIM B.02415</strain>
    </source>
</reference>